<dbReference type="PANTHER" id="PTHR24023:SF1112">
    <property type="entry name" value="COL_CUTICLE_N DOMAIN-CONTAINING PROTEIN-RELATED"/>
    <property type="match status" value="1"/>
</dbReference>
<dbReference type="GO" id="GO:0030198">
    <property type="term" value="P:extracellular matrix organization"/>
    <property type="evidence" value="ECO:0007669"/>
    <property type="project" value="TreeGrafter"/>
</dbReference>
<evidence type="ECO:0000313" key="3">
    <source>
        <dbReference type="Proteomes" id="UP000092445"/>
    </source>
</evidence>
<accession>A0A1A9ZZG6</accession>
<evidence type="ECO:0000313" key="2">
    <source>
        <dbReference type="EnsemblMetazoa" id="GPAI029744-PA"/>
    </source>
</evidence>
<protein>
    <recommendedName>
        <fullName evidence="4">Laminin G domain-containing protein</fullName>
    </recommendedName>
</protein>
<dbReference type="STRING" id="7398.A0A1A9ZZG6"/>
<keyword evidence="1" id="KW-0732">Signal</keyword>
<dbReference type="VEuPathDB" id="VectorBase:GPAI029744"/>
<evidence type="ECO:0008006" key="4">
    <source>
        <dbReference type="Google" id="ProtNLM"/>
    </source>
</evidence>
<evidence type="ECO:0000256" key="1">
    <source>
        <dbReference type="SAM" id="SignalP"/>
    </source>
</evidence>
<dbReference type="EnsemblMetazoa" id="GPAI029744-RA">
    <property type="protein sequence ID" value="GPAI029744-PA"/>
    <property type="gene ID" value="GPAI029744"/>
</dbReference>
<dbReference type="PANTHER" id="PTHR24023">
    <property type="entry name" value="COLLAGEN ALPHA"/>
    <property type="match status" value="1"/>
</dbReference>
<dbReference type="Proteomes" id="UP000092445">
    <property type="component" value="Unassembled WGS sequence"/>
</dbReference>
<dbReference type="InterPro" id="IPR013320">
    <property type="entry name" value="ConA-like_dom_sf"/>
</dbReference>
<reference evidence="2" key="2">
    <citation type="submission" date="2020-05" db="UniProtKB">
        <authorList>
            <consortium name="EnsemblMetazoa"/>
        </authorList>
    </citation>
    <scope>IDENTIFICATION</scope>
    <source>
        <strain evidence="2">IAEA</strain>
    </source>
</reference>
<dbReference type="SUPFAM" id="SSF49899">
    <property type="entry name" value="Concanavalin A-like lectins/glucanases"/>
    <property type="match status" value="1"/>
</dbReference>
<keyword evidence="3" id="KW-1185">Reference proteome</keyword>
<proteinExistence type="predicted"/>
<dbReference type="GO" id="GO:0030020">
    <property type="term" value="F:extracellular matrix structural constituent conferring tensile strength"/>
    <property type="evidence" value="ECO:0007669"/>
    <property type="project" value="TreeGrafter"/>
</dbReference>
<dbReference type="Gene3D" id="2.60.120.200">
    <property type="match status" value="1"/>
</dbReference>
<dbReference type="GO" id="GO:0005615">
    <property type="term" value="C:extracellular space"/>
    <property type="evidence" value="ECO:0007669"/>
    <property type="project" value="TreeGrafter"/>
</dbReference>
<dbReference type="GO" id="GO:0031012">
    <property type="term" value="C:extracellular matrix"/>
    <property type="evidence" value="ECO:0007669"/>
    <property type="project" value="TreeGrafter"/>
</dbReference>
<name>A0A1A9ZZG6_GLOPL</name>
<feature type="chain" id="PRO_5008403316" description="Laminin G domain-containing protein" evidence="1">
    <location>
        <begin position="25"/>
        <end position="384"/>
    </location>
</feature>
<dbReference type="AlphaFoldDB" id="A0A1A9ZZG6"/>
<feature type="signal peptide" evidence="1">
    <location>
        <begin position="1"/>
        <end position="24"/>
    </location>
</feature>
<dbReference type="InterPro" id="IPR050149">
    <property type="entry name" value="Collagen_superfamily"/>
</dbReference>
<sequence length="384" mass="41310">MIFVYKTFLLIGLVLSDCKVGTLGALEVNIQNGFKVISGKTQKCLFQKKTSNGFKSAGPCHDDLAFYDITSAYSFEGPDYQHIQNVTDSKGGQFAFHTPESSNMSIELSRAFPKGISGGFSLACVFRLSQPQLSGDFYLFKSTGRNEYRMSISVCSLSNNIEFSLSKYDGNVETVKFEGISIPDSLRHNVKLVFSSIDGVSLWVGPIGEPGYPAFTRMPGEKGKMGGPGPVEPPGVGCHGAKGEEGPCGFLEPPGVLGLKEEPGLSGVMWTHGYPGVPGSPGFMGIRGERGLPRLMGPSGASGRPASANAATEYHNFSEDNVREICISVVKNYINEISNTTMGLPGRPGLSGNPGQKLGRIFNLNRHQFRFHSSVGVARQNEMI</sequence>
<organism evidence="2 3">
    <name type="scientific">Glossina pallidipes</name>
    <name type="common">Tsetse fly</name>
    <dbReference type="NCBI Taxonomy" id="7398"/>
    <lineage>
        <taxon>Eukaryota</taxon>
        <taxon>Metazoa</taxon>
        <taxon>Ecdysozoa</taxon>
        <taxon>Arthropoda</taxon>
        <taxon>Hexapoda</taxon>
        <taxon>Insecta</taxon>
        <taxon>Pterygota</taxon>
        <taxon>Neoptera</taxon>
        <taxon>Endopterygota</taxon>
        <taxon>Diptera</taxon>
        <taxon>Brachycera</taxon>
        <taxon>Muscomorpha</taxon>
        <taxon>Hippoboscoidea</taxon>
        <taxon>Glossinidae</taxon>
        <taxon>Glossina</taxon>
    </lineage>
</organism>
<reference evidence="3" key="1">
    <citation type="submission" date="2014-03" db="EMBL/GenBank/DDBJ databases">
        <authorList>
            <person name="Aksoy S."/>
            <person name="Warren W."/>
            <person name="Wilson R.K."/>
        </authorList>
    </citation>
    <scope>NUCLEOTIDE SEQUENCE [LARGE SCALE GENOMIC DNA]</scope>
    <source>
        <strain evidence="3">IAEA</strain>
    </source>
</reference>